<feature type="transmembrane region" description="Helical" evidence="1">
    <location>
        <begin position="167"/>
        <end position="189"/>
    </location>
</feature>
<keyword evidence="3" id="KW-0378">Hydrolase</keyword>
<dbReference type="Proteomes" id="UP000481087">
    <property type="component" value="Unassembled WGS sequence"/>
</dbReference>
<dbReference type="PANTHER" id="PTHR34978:SF3">
    <property type="entry name" value="SLR0241 PROTEIN"/>
    <property type="match status" value="1"/>
</dbReference>
<dbReference type="AlphaFoldDB" id="A0A6L8UXG3"/>
<dbReference type="Pfam" id="PF05569">
    <property type="entry name" value="Peptidase_M56"/>
    <property type="match status" value="1"/>
</dbReference>
<feature type="transmembrane region" description="Helical" evidence="1">
    <location>
        <begin position="58"/>
        <end position="79"/>
    </location>
</feature>
<keyword evidence="1" id="KW-0812">Transmembrane</keyword>
<keyword evidence="1" id="KW-1133">Transmembrane helix</keyword>
<dbReference type="InterPro" id="IPR052173">
    <property type="entry name" value="Beta-lactam_resp_regulator"/>
</dbReference>
<gene>
    <name evidence="3" type="ORF">GQF01_12410</name>
</gene>
<dbReference type="CDD" id="cd07326">
    <property type="entry name" value="M56_BlaR1_MecR1_like"/>
    <property type="match status" value="1"/>
</dbReference>
<feature type="transmembrane region" description="Helical" evidence="1">
    <location>
        <begin position="261"/>
        <end position="279"/>
    </location>
</feature>
<sequence length="280" mass="31847">MMEKRLKWLYAASLALSGLVLGQMLLFVGQHLFKWKARYNIFDLCVILFKNLHIPAPIAFNLVNVVILYTLSSVLVLVVRQVFQAMKAKRLVARYQDAALTSQYRGMYRLDEHQLRIISSKAPTAMTIGFLKPRIILSTGLLDMLDPTELHAVIDHEKCHVKHRDPLAIFLLSVISKALLYIPIFAWIAKKYPIMIELRADKYAIGQMNQPADLGSALLKLLKQQSPVPNLSLSHASFAETSMNVRIKHILDPQMTLYLPWPRLRIAISLLIVILLMGLI</sequence>
<feature type="domain" description="Peptidase M56" evidence="2">
    <location>
        <begin position="65"/>
        <end position="250"/>
    </location>
</feature>
<keyword evidence="4" id="KW-1185">Reference proteome</keyword>
<keyword evidence="3" id="KW-0482">Metalloprotease</keyword>
<comment type="caution">
    <text evidence="3">The sequence shown here is derived from an EMBL/GenBank/DDBJ whole genome shotgun (WGS) entry which is preliminary data.</text>
</comment>
<dbReference type="EMBL" id="WTUZ01000015">
    <property type="protein sequence ID" value="MZQ82908.1"/>
    <property type="molecule type" value="Genomic_DNA"/>
</dbReference>
<dbReference type="GO" id="GO:0006508">
    <property type="term" value="P:proteolysis"/>
    <property type="evidence" value="ECO:0007669"/>
    <property type="project" value="UniProtKB-KW"/>
</dbReference>
<dbReference type="PANTHER" id="PTHR34978">
    <property type="entry name" value="POSSIBLE SENSOR-TRANSDUCER PROTEIN BLAR"/>
    <property type="match status" value="1"/>
</dbReference>
<accession>A0A6L8UXG3</accession>
<reference evidence="3 4" key="1">
    <citation type="submission" date="2019-12" db="EMBL/GenBank/DDBJ databases">
        <title>Paenibacillus sp. nov. sp. isolated from soil.</title>
        <authorList>
            <person name="Kim J."/>
            <person name="Jeong S.E."/>
            <person name="Jung H.S."/>
            <person name="Jeon C.O."/>
        </authorList>
    </citation>
    <scope>NUCLEOTIDE SEQUENCE [LARGE SCALE GENOMIC DNA]</scope>
    <source>
        <strain evidence="3 4">5J-6</strain>
    </source>
</reference>
<evidence type="ECO:0000259" key="2">
    <source>
        <dbReference type="Pfam" id="PF05569"/>
    </source>
</evidence>
<proteinExistence type="predicted"/>
<name>A0A6L8UXG3_9BACL</name>
<evidence type="ECO:0000256" key="1">
    <source>
        <dbReference type="SAM" id="Phobius"/>
    </source>
</evidence>
<evidence type="ECO:0000313" key="3">
    <source>
        <dbReference type="EMBL" id="MZQ82908.1"/>
    </source>
</evidence>
<organism evidence="3 4">
    <name type="scientific">Paenibacillus silvestris</name>
    <dbReference type="NCBI Taxonomy" id="2606219"/>
    <lineage>
        <taxon>Bacteria</taxon>
        <taxon>Bacillati</taxon>
        <taxon>Bacillota</taxon>
        <taxon>Bacilli</taxon>
        <taxon>Bacillales</taxon>
        <taxon>Paenibacillaceae</taxon>
        <taxon>Paenibacillus</taxon>
    </lineage>
</organism>
<protein>
    <submittedName>
        <fullName evidence="3">M48 family metalloprotease</fullName>
    </submittedName>
</protein>
<keyword evidence="1" id="KW-0472">Membrane</keyword>
<evidence type="ECO:0000313" key="4">
    <source>
        <dbReference type="Proteomes" id="UP000481087"/>
    </source>
</evidence>
<dbReference type="Gene3D" id="3.30.2010.10">
    <property type="entry name" value="Metalloproteases ('zincins'), catalytic domain"/>
    <property type="match status" value="1"/>
</dbReference>
<keyword evidence="3" id="KW-0645">Protease</keyword>
<dbReference type="GO" id="GO:0008237">
    <property type="term" value="F:metallopeptidase activity"/>
    <property type="evidence" value="ECO:0007669"/>
    <property type="project" value="UniProtKB-KW"/>
</dbReference>
<dbReference type="InterPro" id="IPR008756">
    <property type="entry name" value="Peptidase_M56"/>
</dbReference>